<accession>A0A2T2N645</accession>
<keyword evidence="2" id="KW-1185">Reference proteome</keyword>
<reference evidence="1 2" key="1">
    <citation type="journal article" date="2018" name="Front. Microbiol.">
        <title>Genome-Wide Analysis of Corynespora cassiicola Leaf Fall Disease Putative Effectors.</title>
        <authorList>
            <person name="Lopez D."/>
            <person name="Ribeiro S."/>
            <person name="Label P."/>
            <person name="Fumanal B."/>
            <person name="Venisse J.S."/>
            <person name="Kohler A."/>
            <person name="de Oliveira R.R."/>
            <person name="Labutti K."/>
            <person name="Lipzen A."/>
            <person name="Lail K."/>
            <person name="Bauer D."/>
            <person name="Ohm R.A."/>
            <person name="Barry K.W."/>
            <person name="Spatafora J."/>
            <person name="Grigoriev I.V."/>
            <person name="Martin F.M."/>
            <person name="Pujade-Renaud V."/>
        </authorList>
    </citation>
    <scope>NUCLEOTIDE SEQUENCE [LARGE SCALE GENOMIC DNA]</scope>
    <source>
        <strain evidence="1 2">Philippines</strain>
    </source>
</reference>
<protein>
    <submittedName>
        <fullName evidence="1">Uncharacterized protein</fullName>
    </submittedName>
</protein>
<name>A0A2T2N645_CORCC</name>
<evidence type="ECO:0000313" key="2">
    <source>
        <dbReference type="Proteomes" id="UP000240883"/>
    </source>
</evidence>
<organism evidence="1 2">
    <name type="scientific">Corynespora cassiicola Philippines</name>
    <dbReference type="NCBI Taxonomy" id="1448308"/>
    <lineage>
        <taxon>Eukaryota</taxon>
        <taxon>Fungi</taxon>
        <taxon>Dikarya</taxon>
        <taxon>Ascomycota</taxon>
        <taxon>Pezizomycotina</taxon>
        <taxon>Dothideomycetes</taxon>
        <taxon>Pleosporomycetidae</taxon>
        <taxon>Pleosporales</taxon>
        <taxon>Corynesporascaceae</taxon>
        <taxon>Corynespora</taxon>
    </lineage>
</organism>
<evidence type="ECO:0000313" key="1">
    <source>
        <dbReference type="EMBL" id="PSN60498.1"/>
    </source>
</evidence>
<gene>
    <name evidence="1" type="ORF">BS50DRAFT_200180</name>
</gene>
<dbReference type="EMBL" id="KZ678148">
    <property type="protein sequence ID" value="PSN60498.1"/>
    <property type="molecule type" value="Genomic_DNA"/>
</dbReference>
<sequence length="126" mass="14031">MMSALPLTSNHHVHDSLRRKPRTISSAFASITHTAIAPAFTRPGWCSIRTTTGAKALNGEPETIPTTMIFEAAKNARKITAKGKLIQIYKEGAPTYWEYENKETESTKDVPAGYEVRVVNATIWFH</sequence>
<proteinExistence type="predicted"/>
<dbReference type="OrthoDB" id="3588534at2759"/>
<dbReference type="AlphaFoldDB" id="A0A2T2N645"/>
<dbReference type="Proteomes" id="UP000240883">
    <property type="component" value="Unassembled WGS sequence"/>
</dbReference>